<dbReference type="Proteomes" id="UP001187192">
    <property type="component" value="Unassembled WGS sequence"/>
</dbReference>
<reference evidence="1" key="1">
    <citation type="submission" date="2023-07" db="EMBL/GenBank/DDBJ databases">
        <title>draft genome sequence of fig (Ficus carica).</title>
        <authorList>
            <person name="Takahashi T."/>
            <person name="Nishimura K."/>
        </authorList>
    </citation>
    <scope>NUCLEOTIDE SEQUENCE</scope>
</reference>
<dbReference type="EMBL" id="BTGU01000096">
    <property type="protein sequence ID" value="GMN60188.1"/>
    <property type="molecule type" value="Genomic_DNA"/>
</dbReference>
<dbReference type="AlphaFoldDB" id="A0AA88DRL6"/>
<keyword evidence="2" id="KW-1185">Reference proteome</keyword>
<evidence type="ECO:0000313" key="2">
    <source>
        <dbReference type="Proteomes" id="UP001187192"/>
    </source>
</evidence>
<proteinExistence type="predicted"/>
<accession>A0AA88DRL6</accession>
<sequence length="58" mass="6850">MRRNLTFVEWRSECKAKSDSTAEICEESVGEEKWKECWKRTQPRELTSNDKALTLKGE</sequence>
<protein>
    <submittedName>
        <fullName evidence="1">Uncharacterized protein</fullName>
    </submittedName>
</protein>
<gene>
    <name evidence="1" type="ORF">TIFTF001_029282</name>
</gene>
<comment type="caution">
    <text evidence="1">The sequence shown here is derived from an EMBL/GenBank/DDBJ whole genome shotgun (WGS) entry which is preliminary data.</text>
</comment>
<evidence type="ECO:0000313" key="1">
    <source>
        <dbReference type="EMBL" id="GMN60188.1"/>
    </source>
</evidence>
<dbReference type="Gramene" id="FCD_00022189-RA">
    <property type="protein sequence ID" value="FCD_00022189-RA:cds"/>
    <property type="gene ID" value="FCD_00022189"/>
</dbReference>
<organism evidence="1 2">
    <name type="scientific">Ficus carica</name>
    <name type="common">Common fig</name>
    <dbReference type="NCBI Taxonomy" id="3494"/>
    <lineage>
        <taxon>Eukaryota</taxon>
        <taxon>Viridiplantae</taxon>
        <taxon>Streptophyta</taxon>
        <taxon>Embryophyta</taxon>
        <taxon>Tracheophyta</taxon>
        <taxon>Spermatophyta</taxon>
        <taxon>Magnoliopsida</taxon>
        <taxon>eudicotyledons</taxon>
        <taxon>Gunneridae</taxon>
        <taxon>Pentapetalae</taxon>
        <taxon>rosids</taxon>
        <taxon>fabids</taxon>
        <taxon>Rosales</taxon>
        <taxon>Moraceae</taxon>
        <taxon>Ficeae</taxon>
        <taxon>Ficus</taxon>
    </lineage>
</organism>
<name>A0AA88DRL6_FICCA</name>